<reference evidence="2 3" key="1">
    <citation type="submission" date="2020-08" db="EMBL/GenBank/DDBJ databases">
        <title>Sequencing the genomes of 1000 actinobacteria strains.</title>
        <authorList>
            <person name="Klenk H.-P."/>
        </authorList>
    </citation>
    <scope>NUCLEOTIDE SEQUENCE [LARGE SCALE GENOMIC DNA]</scope>
    <source>
        <strain evidence="2 3">DSM 24823</strain>
    </source>
</reference>
<dbReference type="EMBL" id="JACHMU010000001">
    <property type="protein sequence ID" value="MBB5742704.1"/>
    <property type="molecule type" value="Genomic_DNA"/>
</dbReference>
<dbReference type="RefSeq" id="WP_184282244.1">
    <property type="nucleotide sequence ID" value="NZ_BAAAPG010000001.1"/>
</dbReference>
<organism evidence="2 3">
    <name type="scientific">Microbacterium ginsengiterrae</name>
    <dbReference type="NCBI Taxonomy" id="546115"/>
    <lineage>
        <taxon>Bacteria</taxon>
        <taxon>Bacillati</taxon>
        <taxon>Actinomycetota</taxon>
        <taxon>Actinomycetes</taxon>
        <taxon>Micrococcales</taxon>
        <taxon>Microbacteriaceae</taxon>
        <taxon>Microbacterium</taxon>
    </lineage>
</organism>
<accession>A0A7W9CBV1</accession>
<protein>
    <submittedName>
        <fullName evidence="2">Biotin transporter BioY</fullName>
    </submittedName>
</protein>
<keyword evidence="3" id="KW-1185">Reference proteome</keyword>
<proteinExistence type="predicted"/>
<name>A0A7W9CBV1_9MICO</name>
<keyword evidence="1" id="KW-0812">Transmembrane</keyword>
<evidence type="ECO:0000313" key="2">
    <source>
        <dbReference type="EMBL" id="MBB5742704.1"/>
    </source>
</evidence>
<evidence type="ECO:0000313" key="3">
    <source>
        <dbReference type="Proteomes" id="UP000517712"/>
    </source>
</evidence>
<dbReference type="Proteomes" id="UP000517712">
    <property type="component" value="Unassembled WGS sequence"/>
</dbReference>
<evidence type="ECO:0000256" key="1">
    <source>
        <dbReference type="SAM" id="Phobius"/>
    </source>
</evidence>
<feature type="transmembrane region" description="Helical" evidence="1">
    <location>
        <begin position="57"/>
        <end position="79"/>
    </location>
</feature>
<dbReference type="AlphaFoldDB" id="A0A7W9CBV1"/>
<keyword evidence="1" id="KW-0472">Membrane</keyword>
<sequence>MSYSLNSSSNDPRVDELQRRHRQRQSRFIMVFALIEGLVIVAALLAVYVLRLVDPDMGIWIIVAIAVIGGGILSASLVSSNTRHARDLRDITGH</sequence>
<keyword evidence="1" id="KW-1133">Transmembrane helix</keyword>
<gene>
    <name evidence="2" type="ORF">HD600_001201</name>
</gene>
<comment type="caution">
    <text evidence="2">The sequence shown here is derived from an EMBL/GenBank/DDBJ whole genome shotgun (WGS) entry which is preliminary data.</text>
</comment>
<feature type="transmembrane region" description="Helical" evidence="1">
    <location>
        <begin position="28"/>
        <end position="51"/>
    </location>
</feature>